<evidence type="ECO:0000256" key="3">
    <source>
        <dbReference type="PROSITE-ProRule" id="PRU00284"/>
    </source>
</evidence>
<sequence>MKKKQKVLKEKNKVRRKKTHNIGLVKGIIFMALVSVFSICAIGITGFFDIFKINSNVEKIYKERLALSMQMNQVLNEVQTIKMNITNTTDLGYNEVYSENIDSSYRDIQLILNSKEFKNLTENEAKTLELIKQSLSKYMNNWISIRDKFINFSMYSHLEVEELETNAEDVIAQINKFIVLNNKASENLYLESKNTYKISIVIFAILFLSCLILICASSVILLKLIKKSLNDLRENLTKISEGDLSIEIDDSAKNEFGQLNSYLKMSLSNIYSIVSSIKNTFEQINENAQSLAAISEEMSASSSEVSGSVHDITSGTSTQADELSKIMGILNNFDNEMDTISNSIKNLISNTENISSMADNSNNNLQLLIDSIHNINSSFDDVKTKISKLNISINKINEITNVINSIADQTNLLALNAAIEAARAGEAGRGFAVVADEIRKLAEQSKRSSSNIGLLINEISSETSIVVNTTDTVSNALVNQLNTINTTISSFKNIITSISEILPMVQNIDNSNESLNKETDNIMSLIEAASSLAQEISASTEEISASSNNMTTSTSEVAESAAALSKLSRGMMTELNKFKLK</sequence>
<dbReference type="Pfam" id="PF12729">
    <property type="entry name" value="4HB_MCP_1"/>
    <property type="match status" value="1"/>
</dbReference>
<protein>
    <recommendedName>
        <fullName evidence="9">Methyl-accepting chemotaxis protein</fullName>
    </recommendedName>
</protein>
<dbReference type="PROSITE" id="PS50885">
    <property type="entry name" value="HAMP"/>
    <property type="match status" value="1"/>
</dbReference>
<accession>A0A017RUN2</accession>
<dbReference type="CDD" id="cd11386">
    <property type="entry name" value="MCP_signal"/>
    <property type="match status" value="1"/>
</dbReference>
<evidence type="ECO:0000313" key="8">
    <source>
        <dbReference type="Proteomes" id="UP000019681"/>
    </source>
</evidence>
<keyword evidence="4" id="KW-1133">Transmembrane helix</keyword>
<dbReference type="PROSITE" id="PS50111">
    <property type="entry name" value="CHEMOTAXIS_TRANSDUC_2"/>
    <property type="match status" value="1"/>
</dbReference>
<dbReference type="GO" id="GO:0007165">
    <property type="term" value="P:signal transduction"/>
    <property type="evidence" value="ECO:0007669"/>
    <property type="project" value="UniProtKB-KW"/>
</dbReference>
<dbReference type="OrthoDB" id="369336at2"/>
<dbReference type="GO" id="GO:0016020">
    <property type="term" value="C:membrane"/>
    <property type="evidence" value="ECO:0007669"/>
    <property type="project" value="InterPro"/>
</dbReference>
<keyword evidence="4" id="KW-0472">Membrane</keyword>
<dbReference type="EMBL" id="AZQP01000023">
    <property type="protein sequence ID" value="EYE88331.1"/>
    <property type="molecule type" value="Genomic_DNA"/>
</dbReference>
<evidence type="ECO:0000259" key="5">
    <source>
        <dbReference type="PROSITE" id="PS50111"/>
    </source>
</evidence>
<comment type="similarity">
    <text evidence="2">Belongs to the methyl-accepting chemotaxis (MCP) protein family.</text>
</comment>
<name>A0A017RUN2_9CLOT</name>
<dbReference type="PANTHER" id="PTHR32089:SF112">
    <property type="entry name" value="LYSOZYME-LIKE PROTEIN-RELATED"/>
    <property type="match status" value="1"/>
</dbReference>
<organism evidence="7 8">
    <name type="scientific">Fervidicella metallireducens AeB</name>
    <dbReference type="NCBI Taxonomy" id="1403537"/>
    <lineage>
        <taxon>Bacteria</taxon>
        <taxon>Bacillati</taxon>
        <taxon>Bacillota</taxon>
        <taxon>Clostridia</taxon>
        <taxon>Eubacteriales</taxon>
        <taxon>Clostridiaceae</taxon>
        <taxon>Fervidicella</taxon>
    </lineage>
</organism>
<dbReference type="STRING" id="1403537.Q428_08465"/>
<dbReference type="Gene3D" id="1.10.287.950">
    <property type="entry name" value="Methyl-accepting chemotaxis protein"/>
    <property type="match status" value="1"/>
</dbReference>
<dbReference type="SMART" id="SM00283">
    <property type="entry name" value="MA"/>
    <property type="match status" value="1"/>
</dbReference>
<evidence type="ECO:0000256" key="2">
    <source>
        <dbReference type="ARBA" id="ARBA00029447"/>
    </source>
</evidence>
<dbReference type="Proteomes" id="UP000019681">
    <property type="component" value="Unassembled WGS sequence"/>
</dbReference>
<feature type="domain" description="HAMP" evidence="6">
    <location>
        <begin position="223"/>
        <end position="275"/>
    </location>
</feature>
<keyword evidence="4" id="KW-0812">Transmembrane</keyword>
<feature type="transmembrane region" description="Helical" evidence="4">
    <location>
        <begin position="21"/>
        <end position="48"/>
    </location>
</feature>
<dbReference type="Pfam" id="PF00672">
    <property type="entry name" value="HAMP"/>
    <property type="match status" value="1"/>
</dbReference>
<dbReference type="RefSeq" id="WP_051515056.1">
    <property type="nucleotide sequence ID" value="NZ_AZQP01000023.1"/>
</dbReference>
<comment type="caution">
    <text evidence="7">The sequence shown here is derived from an EMBL/GenBank/DDBJ whole genome shotgun (WGS) entry which is preliminary data.</text>
</comment>
<dbReference type="CDD" id="cd06225">
    <property type="entry name" value="HAMP"/>
    <property type="match status" value="1"/>
</dbReference>
<evidence type="ECO:0008006" key="9">
    <source>
        <dbReference type="Google" id="ProtNLM"/>
    </source>
</evidence>
<gene>
    <name evidence="7" type="ORF">Q428_08465</name>
</gene>
<dbReference type="InterPro" id="IPR024478">
    <property type="entry name" value="HlyB_4HB_MCP"/>
</dbReference>
<dbReference type="PANTHER" id="PTHR32089">
    <property type="entry name" value="METHYL-ACCEPTING CHEMOTAXIS PROTEIN MCPB"/>
    <property type="match status" value="1"/>
</dbReference>
<dbReference type="Pfam" id="PF00015">
    <property type="entry name" value="MCPsignal"/>
    <property type="match status" value="1"/>
</dbReference>
<evidence type="ECO:0000256" key="4">
    <source>
        <dbReference type="SAM" id="Phobius"/>
    </source>
</evidence>
<reference evidence="7 8" key="1">
    <citation type="journal article" date="2014" name="Genome Announc.">
        <title>Draft Genome Sequence of Fervidicella metallireducens Strain AeBT, an Iron-Reducing Thermoanaerobe from the Great Artesian Basin.</title>
        <authorList>
            <person name="Patel B.K."/>
        </authorList>
    </citation>
    <scope>NUCLEOTIDE SEQUENCE [LARGE SCALE GENOMIC DNA]</scope>
    <source>
        <strain evidence="7 8">AeB</strain>
    </source>
</reference>
<feature type="transmembrane region" description="Helical" evidence="4">
    <location>
        <begin position="200"/>
        <end position="225"/>
    </location>
</feature>
<evidence type="ECO:0000259" key="6">
    <source>
        <dbReference type="PROSITE" id="PS50885"/>
    </source>
</evidence>
<dbReference type="SUPFAM" id="SSF58104">
    <property type="entry name" value="Methyl-accepting chemotaxis protein (MCP) signaling domain"/>
    <property type="match status" value="1"/>
</dbReference>
<keyword evidence="1 3" id="KW-0807">Transducer</keyword>
<dbReference type="AlphaFoldDB" id="A0A017RUN2"/>
<dbReference type="InterPro" id="IPR004089">
    <property type="entry name" value="MCPsignal_dom"/>
</dbReference>
<feature type="domain" description="Methyl-accepting transducer" evidence="5">
    <location>
        <begin position="294"/>
        <end position="544"/>
    </location>
</feature>
<evidence type="ECO:0000313" key="7">
    <source>
        <dbReference type="EMBL" id="EYE88331.1"/>
    </source>
</evidence>
<dbReference type="InterPro" id="IPR003660">
    <property type="entry name" value="HAMP_dom"/>
</dbReference>
<keyword evidence="8" id="KW-1185">Reference proteome</keyword>
<proteinExistence type="inferred from homology"/>
<evidence type="ECO:0000256" key="1">
    <source>
        <dbReference type="ARBA" id="ARBA00023224"/>
    </source>
</evidence>